<dbReference type="GO" id="GO:1990189">
    <property type="term" value="F:protein N-terminal-serine acetyltransferase activity"/>
    <property type="evidence" value="ECO:0007669"/>
    <property type="project" value="TreeGrafter"/>
</dbReference>
<dbReference type="Proteomes" id="UP000030528">
    <property type="component" value="Unassembled WGS sequence"/>
</dbReference>
<keyword evidence="2" id="KW-0808">Transferase</keyword>
<dbReference type="InterPro" id="IPR016181">
    <property type="entry name" value="Acyl_CoA_acyltransferase"/>
</dbReference>
<evidence type="ECO:0000313" key="2">
    <source>
        <dbReference type="EMBL" id="KGX92947.1"/>
    </source>
</evidence>
<name>A0A0A5IAU0_9BACI</name>
<evidence type="ECO:0000259" key="1">
    <source>
        <dbReference type="PROSITE" id="PS51186"/>
    </source>
</evidence>
<dbReference type="GO" id="GO:0005737">
    <property type="term" value="C:cytoplasm"/>
    <property type="evidence" value="ECO:0007669"/>
    <property type="project" value="TreeGrafter"/>
</dbReference>
<gene>
    <name evidence="2" type="ORF">N781_13785</name>
</gene>
<dbReference type="GO" id="GO:0008999">
    <property type="term" value="F:protein-N-terminal-alanine acetyltransferase activity"/>
    <property type="evidence" value="ECO:0007669"/>
    <property type="project" value="TreeGrafter"/>
</dbReference>
<evidence type="ECO:0000313" key="3">
    <source>
        <dbReference type="Proteomes" id="UP000030528"/>
    </source>
</evidence>
<dbReference type="SUPFAM" id="SSF55729">
    <property type="entry name" value="Acyl-CoA N-acyltransferases (Nat)"/>
    <property type="match status" value="1"/>
</dbReference>
<reference evidence="2 3" key="1">
    <citation type="submission" date="2013-08" db="EMBL/GenBank/DDBJ databases">
        <authorList>
            <person name="Huang J."/>
            <person name="Wang G."/>
        </authorList>
    </citation>
    <scope>NUCLEOTIDE SEQUENCE [LARGE SCALE GENOMIC DNA]</scope>
    <source>
        <strain evidence="2 3">JSM 076056</strain>
    </source>
</reference>
<dbReference type="OrthoDB" id="9799321at2"/>
<protein>
    <submittedName>
        <fullName evidence="2">GCN5 family acetyltransferase</fullName>
    </submittedName>
</protein>
<dbReference type="InterPro" id="IPR000182">
    <property type="entry name" value="GNAT_dom"/>
</dbReference>
<dbReference type="PANTHER" id="PTHR43441">
    <property type="entry name" value="RIBOSOMAL-PROTEIN-SERINE ACETYLTRANSFERASE"/>
    <property type="match status" value="1"/>
</dbReference>
<keyword evidence="3" id="KW-1185">Reference proteome</keyword>
<dbReference type="Gene3D" id="3.40.630.30">
    <property type="match status" value="1"/>
</dbReference>
<dbReference type="RefSeq" id="WP_026800023.1">
    <property type="nucleotide sequence ID" value="NZ_AULI01000006.1"/>
</dbReference>
<dbReference type="Pfam" id="PF13302">
    <property type="entry name" value="Acetyltransf_3"/>
    <property type="match status" value="1"/>
</dbReference>
<dbReference type="EMBL" id="AVPE01000004">
    <property type="protein sequence ID" value="KGX92947.1"/>
    <property type="molecule type" value="Genomic_DNA"/>
</dbReference>
<dbReference type="InterPro" id="IPR051908">
    <property type="entry name" value="Ribosomal_N-acetyltransferase"/>
</dbReference>
<comment type="caution">
    <text evidence="2">The sequence shown here is derived from an EMBL/GenBank/DDBJ whole genome shotgun (WGS) entry which is preliminary data.</text>
</comment>
<dbReference type="PROSITE" id="PS51186">
    <property type="entry name" value="GNAT"/>
    <property type="match status" value="1"/>
</dbReference>
<accession>A0A0A5IAU0</accession>
<organism evidence="2 3">
    <name type="scientific">Pontibacillus halophilus JSM 076056 = DSM 19796</name>
    <dbReference type="NCBI Taxonomy" id="1385510"/>
    <lineage>
        <taxon>Bacteria</taxon>
        <taxon>Bacillati</taxon>
        <taxon>Bacillota</taxon>
        <taxon>Bacilli</taxon>
        <taxon>Bacillales</taxon>
        <taxon>Bacillaceae</taxon>
        <taxon>Pontibacillus</taxon>
    </lineage>
</organism>
<dbReference type="STRING" id="1385510.GCA_000425205_01590"/>
<dbReference type="eggNOG" id="COG1670">
    <property type="taxonomic scope" value="Bacteria"/>
</dbReference>
<dbReference type="AlphaFoldDB" id="A0A0A5IAU0"/>
<dbReference type="PANTHER" id="PTHR43441:SF12">
    <property type="entry name" value="RIBOSOMAL N-ACETYLTRANSFERASE YDAF-RELATED"/>
    <property type="match status" value="1"/>
</dbReference>
<feature type="domain" description="N-acetyltransferase" evidence="1">
    <location>
        <begin position="10"/>
        <end position="172"/>
    </location>
</feature>
<sequence length="182" mass="21398">MFTYKVSNEVSLRLLEEQDAEELFQLTDHSRAHLMEWLPWLDAIRAPSDSLSFIEQARKKFENNEGMDVGIIYHGQIVGIVGFHYFDYTNRKTSIGYWLGEPFQGKGIMTDTCRAMIEYAFITLDMNRIEIRCATQNERSNAIPKRLGFNYEGTARQSEWLYDHYVDHDFYGLLKSEWETIT</sequence>
<proteinExistence type="predicted"/>